<feature type="binding site" evidence="12">
    <location>
        <position position="78"/>
    </location>
    <ligand>
        <name>Na(+)</name>
        <dbReference type="ChEBI" id="CHEBI:29101"/>
        <note>structural</note>
    </ligand>
</feature>
<comment type="subcellular location">
    <subcellularLocation>
        <location evidence="1 12">Cell membrane</location>
        <topology evidence="1 12">Multi-pass membrane protein</topology>
    </subcellularLocation>
</comment>
<dbReference type="Pfam" id="PF02537">
    <property type="entry name" value="CRCB"/>
    <property type="match status" value="1"/>
</dbReference>
<protein>
    <recommendedName>
        <fullName evidence="12">Fluoride-specific ion channel FluC</fullName>
    </recommendedName>
</protein>
<dbReference type="PANTHER" id="PTHR28259">
    <property type="entry name" value="FLUORIDE EXPORT PROTEIN 1-RELATED"/>
    <property type="match status" value="1"/>
</dbReference>
<keyword evidence="8 12" id="KW-0472">Membrane</keyword>
<evidence type="ECO:0000256" key="2">
    <source>
        <dbReference type="ARBA" id="ARBA00022475"/>
    </source>
</evidence>
<dbReference type="PANTHER" id="PTHR28259:SF1">
    <property type="entry name" value="FLUORIDE EXPORT PROTEIN 1-RELATED"/>
    <property type="match status" value="1"/>
</dbReference>
<keyword evidence="6 12" id="KW-0915">Sodium</keyword>
<comment type="function">
    <text evidence="12">Fluoride-specific ion channel. Important for reducing fluoride concentration in the cell, thus reducing its toxicity.</text>
</comment>
<feature type="transmembrane region" description="Helical" evidence="12">
    <location>
        <begin position="33"/>
        <end position="55"/>
    </location>
</feature>
<comment type="catalytic activity">
    <reaction evidence="11">
        <text>fluoride(in) = fluoride(out)</text>
        <dbReference type="Rhea" id="RHEA:76159"/>
        <dbReference type="ChEBI" id="CHEBI:17051"/>
    </reaction>
    <physiologicalReaction direction="left-to-right" evidence="11">
        <dbReference type="Rhea" id="RHEA:76160"/>
    </physiologicalReaction>
</comment>
<keyword evidence="5 12" id="KW-1133">Transmembrane helix</keyword>
<keyword evidence="9 12" id="KW-0407">Ion channel</keyword>
<evidence type="ECO:0000256" key="9">
    <source>
        <dbReference type="ARBA" id="ARBA00023303"/>
    </source>
</evidence>
<gene>
    <name evidence="12" type="primary">fluC</name>
    <name evidence="12" type="synonym">crcB</name>
    <name evidence="13" type="ORF">A9404_02680</name>
</gene>
<keyword evidence="12" id="KW-0813">Transport</keyword>
<evidence type="ECO:0000313" key="13">
    <source>
        <dbReference type="EMBL" id="ANJ66429.1"/>
    </source>
</evidence>
<dbReference type="NCBIfam" id="TIGR00494">
    <property type="entry name" value="crcB"/>
    <property type="match status" value="1"/>
</dbReference>
<evidence type="ECO:0000256" key="4">
    <source>
        <dbReference type="ARBA" id="ARBA00022692"/>
    </source>
</evidence>
<keyword evidence="2 12" id="KW-1003">Cell membrane</keyword>
<keyword evidence="4 12" id="KW-0812">Transmembrane</keyword>
<feature type="transmembrane region" description="Helical" evidence="12">
    <location>
        <begin position="97"/>
        <end position="121"/>
    </location>
</feature>
<evidence type="ECO:0000256" key="1">
    <source>
        <dbReference type="ARBA" id="ARBA00004651"/>
    </source>
</evidence>
<dbReference type="InterPro" id="IPR003691">
    <property type="entry name" value="FluC"/>
</dbReference>
<dbReference type="GO" id="GO:0046872">
    <property type="term" value="F:metal ion binding"/>
    <property type="evidence" value="ECO:0007669"/>
    <property type="project" value="UniProtKB-KW"/>
</dbReference>
<evidence type="ECO:0000256" key="7">
    <source>
        <dbReference type="ARBA" id="ARBA00023065"/>
    </source>
</evidence>
<name>A0A191ZEY1_9GAMM</name>
<dbReference type="EMBL" id="CP016027">
    <property type="protein sequence ID" value="ANJ66429.1"/>
    <property type="molecule type" value="Genomic_DNA"/>
</dbReference>
<evidence type="ECO:0000256" key="10">
    <source>
        <dbReference type="ARBA" id="ARBA00035120"/>
    </source>
</evidence>
<sequence length="124" mass="13643">MRLYALLALAGALGAMARYGVTVFMAHHFGRQYPWGTLTVNILGSALMGFLGIYLLTKLQMPTEYRVAILTGFLGAFTTMSTFSIDSLTLFERHQWWVSGLYITVTITACLAAARGGMLLAERI</sequence>
<keyword evidence="14" id="KW-1185">Reference proteome</keyword>
<dbReference type="KEGG" id="haz:A9404_02680"/>
<evidence type="ECO:0000256" key="12">
    <source>
        <dbReference type="HAMAP-Rule" id="MF_00454"/>
    </source>
</evidence>
<feature type="transmembrane region" description="Helical" evidence="12">
    <location>
        <begin position="67"/>
        <end position="85"/>
    </location>
</feature>
<keyword evidence="3" id="KW-0997">Cell inner membrane</keyword>
<dbReference type="RefSeq" id="WP_066098424.1">
    <property type="nucleotide sequence ID" value="NZ_CP016027.1"/>
</dbReference>
<organism evidence="13 14">
    <name type="scientific">Halothiobacillus diazotrophicus</name>
    <dbReference type="NCBI Taxonomy" id="1860122"/>
    <lineage>
        <taxon>Bacteria</taxon>
        <taxon>Pseudomonadati</taxon>
        <taxon>Pseudomonadota</taxon>
        <taxon>Gammaproteobacteria</taxon>
        <taxon>Chromatiales</taxon>
        <taxon>Halothiobacillaceae</taxon>
        <taxon>Halothiobacillus</taxon>
    </lineage>
</organism>
<evidence type="ECO:0000256" key="3">
    <source>
        <dbReference type="ARBA" id="ARBA00022519"/>
    </source>
</evidence>
<dbReference type="OrthoDB" id="9806299at2"/>
<keyword evidence="7 12" id="KW-0406">Ion transport</keyword>
<keyword evidence="12" id="KW-0479">Metal-binding</keyword>
<evidence type="ECO:0000256" key="5">
    <source>
        <dbReference type="ARBA" id="ARBA00022989"/>
    </source>
</evidence>
<feature type="binding site" evidence="12">
    <location>
        <position position="75"/>
    </location>
    <ligand>
        <name>Na(+)</name>
        <dbReference type="ChEBI" id="CHEBI:29101"/>
        <note>structural</note>
    </ligand>
</feature>
<dbReference type="GO" id="GO:0140114">
    <property type="term" value="P:cellular detoxification of fluoride"/>
    <property type="evidence" value="ECO:0007669"/>
    <property type="project" value="UniProtKB-UniRule"/>
</dbReference>
<dbReference type="Proteomes" id="UP000078596">
    <property type="component" value="Chromosome"/>
</dbReference>
<reference evidence="13 14" key="1">
    <citation type="submission" date="2016-06" db="EMBL/GenBank/DDBJ databases">
        <title>Insight into the functional genes involving in sulfur oxidation in Pearl River water.</title>
        <authorList>
            <person name="Luo J."/>
            <person name="Tan X."/>
            <person name="Lin W."/>
        </authorList>
    </citation>
    <scope>NUCLEOTIDE SEQUENCE [LARGE SCALE GENOMIC DNA]</scope>
    <source>
        <strain evidence="13 14">LS2</strain>
    </source>
</reference>
<evidence type="ECO:0000256" key="6">
    <source>
        <dbReference type="ARBA" id="ARBA00023053"/>
    </source>
</evidence>
<dbReference type="HAMAP" id="MF_00454">
    <property type="entry name" value="FluC"/>
    <property type="match status" value="1"/>
</dbReference>
<evidence type="ECO:0000256" key="8">
    <source>
        <dbReference type="ARBA" id="ARBA00023136"/>
    </source>
</evidence>
<dbReference type="GO" id="GO:0062054">
    <property type="term" value="F:fluoride channel activity"/>
    <property type="evidence" value="ECO:0007669"/>
    <property type="project" value="UniProtKB-UniRule"/>
</dbReference>
<proteinExistence type="inferred from homology"/>
<comment type="similarity">
    <text evidence="10 12">Belongs to the fluoride channel Fluc/FEX (TC 1.A.43) family.</text>
</comment>
<dbReference type="AlphaFoldDB" id="A0A191ZEY1"/>
<dbReference type="GO" id="GO:0005886">
    <property type="term" value="C:plasma membrane"/>
    <property type="evidence" value="ECO:0007669"/>
    <property type="project" value="UniProtKB-SubCell"/>
</dbReference>
<accession>A0A191ZEY1</accession>
<dbReference type="STRING" id="1860122.A9404_02680"/>
<evidence type="ECO:0000256" key="11">
    <source>
        <dbReference type="ARBA" id="ARBA00035585"/>
    </source>
</evidence>
<evidence type="ECO:0000313" key="14">
    <source>
        <dbReference type="Proteomes" id="UP000078596"/>
    </source>
</evidence>
<comment type="activity regulation">
    <text evidence="12">Na(+) is not transported, but it plays an essential structural role and its presence is essential for fluoride channel function.</text>
</comment>